<dbReference type="Gene3D" id="2.40.180.10">
    <property type="entry name" value="Catalase core domain"/>
    <property type="match status" value="1"/>
</dbReference>
<organism evidence="1 2">
    <name type="scientific">Bacillus spongiae</name>
    <dbReference type="NCBI Taxonomy" id="2683610"/>
    <lineage>
        <taxon>Bacteria</taxon>
        <taxon>Bacillati</taxon>
        <taxon>Bacillota</taxon>
        <taxon>Bacilli</taxon>
        <taxon>Bacillales</taxon>
        <taxon>Bacillaceae</taxon>
        <taxon>Bacillus</taxon>
    </lineage>
</organism>
<dbReference type="CDD" id="cd08152">
    <property type="entry name" value="y4iL_like"/>
    <property type="match status" value="1"/>
</dbReference>
<dbReference type="EMBL" id="JBBAXC010000014">
    <property type="protein sequence ID" value="MEI5908594.1"/>
    <property type="molecule type" value="Genomic_DNA"/>
</dbReference>
<dbReference type="Proteomes" id="UP001312865">
    <property type="component" value="Unassembled WGS sequence"/>
</dbReference>
<comment type="caution">
    <text evidence="1">The sequence shown here is derived from an EMBL/GenBank/DDBJ whole genome shotgun (WGS) entry which is preliminary data.</text>
</comment>
<name>A0ABU8HHF1_9BACI</name>
<evidence type="ECO:0000313" key="2">
    <source>
        <dbReference type="Proteomes" id="UP001312865"/>
    </source>
</evidence>
<accession>A0ABU8HHF1</accession>
<dbReference type="PANTHER" id="PTHR36195">
    <property type="entry name" value="DOMAIN PROTEIN, PUTATIVE (AFU_ORTHOLOGUE AFUA_5G01990)-RELATED-RELATED"/>
    <property type="match status" value="1"/>
</dbReference>
<protein>
    <submittedName>
        <fullName evidence="1">Catalase family protein</fullName>
    </submittedName>
</protein>
<keyword evidence="2" id="KW-1185">Reference proteome</keyword>
<evidence type="ECO:0000313" key="1">
    <source>
        <dbReference type="EMBL" id="MEI5908594.1"/>
    </source>
</evidence>
<dbReference type="SUPFAM" id="SSF56634">
    <property type="entry name" value="Heme-dependent catalase-like"/>
    <property type="match status" value="1"/>
</dbReference>
<sequence length="338" mass="38817">MNNEMETSKFETIPNGEPALIENMENLLKEKMERVYAKGNTKRDAHPKHLALLQGEFTVEPNLPPELKVGLFEKENTYSAWIRISNASGTVQSDKKKDFRGFAIKLMGVDGEKYENNVEKETQDFVLMSHPTMPLGTVKLFHDAVYYSLKWSPIILLLRMVATGNGSKMRELSNGRKNHTSPLDIRYWSTTPYLFGDNQVVKYSVIPTSKYKSTLPEPLTDTYLTDNIEKHLTDEEASFDFLIQFQKDPKQMPIEDAGVEWKEAASPFIKVATIKIPPQIFRTKQRDDLAEEFSFSPGHTLKEHSPLGGINRARVEIYRNLSAYRHDRDNRIMNEPKT</sequence>
<dbReference type="PANTHER" id="PTHR36195:SF4">
    <property type="entry name" value="DOMAIN PROTEIN, PUTATIVE (AFU_ORTHOLOGUE AFUA_5G01990)-RELATED"/>
    <property type="match status" value="1"/>
</dbReference>
<dbReference type="RefSeq" id="WP_336588041.1">
    <property type="nucleotide sequence ID" value="NZ_JBBAXC010000014.1"/>
</dbReference>
<dbReference type="InterPro" id="IPR020835">
    <property type="entry name" value="Catalase_sf"/>
</dbReference>
<reference evidence="1 2" key="1">
    <citation type="journal article" date="2018" name="J. Microbiol.">
        <title>Bacillus spongiae sp. nov., isolated from sponge of Jeju Island.</title>
        <authorList>
            <person name="Lee G.E."/>
            <person name="Im W.T."/>
            <person name="Park J.S."/>
        </authorList>
    </citation>
    <scope>NUCLEOTIDE SEQUENCE [LARGE SCALE GENOMIC DNA]</scope>
    <source>
        <strain evidence="1 2">135PIL107-10</strain>
    </source>
</reference>
<gene>
    <name evidence="1" type="ORF">WAK64_16220</name>
</gene>
<proteinExistence type="predicted"/>